<dbReference type="SMART" id="SM00855">
    <property type="entry name" value="PGAM"/>
    <property type="match status" value="1"/>
</dbReference>
<dbReference type="CDD" id="cd07067">
    <property type="entry name" value="HP_PGM_like"/>
    <property type="match status" value="1"/>
</dbReference>
<keyword evidence="5" id="KW-1185">Reference proteome</keyword>
<feature type="chain" id="PRO_5046011333" evidence="3">
    <location>
        <begin position="33"/>
        <end position="401"/>
    </location>
</feature>
<proteinExistence type="predicted"/>
<dbReference type="PANTHER" id="PTHR46517">
    <property type="entry name" value="FRUCTOSE-2,6-BISPHOSPHATASE TIGAR"/>
    <property type="match status" value="1"/>
</dbReference>
<evidence type="ECO:0000256" key="3">
    <source>
        <dbReference type="SAM" id="SignalP"/>
    </source>
</evidence>
<reference evidence="4 5" key="1">
    <citation type="submission" date="2019-05" db="EMBL/GenBank/DDBJ databases">
        <title>Mycolicibacterium sphagni ENV482 genome assembly.</title>
        <authorList>
            <person name="Chen W."/>
            <person name="Faulkner N.W."/>
            <person name="Hyman M.R."/>
        </authorList>
    </citation>
    <scope>NUCLEOTIDE SEQUENCE [LARGE SCALE GENOMIC DNA]</scope>
    <source>
        <strain evidence="4 5">ENV482</strain>
    </source>
</reference>
<evidence type="ECO:0000313" key="4">
    <source>
        <dbReference type="EMBL" id="NTY59117.1"/>
    </source>
</evidence>
<feature type="region of interest" description="Disordered" evidence="2">
    <location>
        <begin position="337"/>
        <end position="401"/>
    </location>
</feature>
<dbReference type="PANTHER" id="PTHR46517:SF1">
    <property type="entry name" value="FRUCTOSE-2,6-BISPHOSPHATASE TIGAR"/>
    <property type="match status" value="1"/>
</dbReference>
<name>A0ABX2JUG3_9MYCO</name>
<protein>
    <submittedName>
        <fullName evidence="4">Histidine phosphatase family protein</fullName>
    </submittedName>
</protein>
<feature type="compositionally biased region" description="Low complexity" evidence="2">
    <location>
        <begin position="353"/>
        <end position="379"/>
    </location>
</feature>
<evidence type="ECO:0000256" key="2">
    <source>
        <dbReference type="SAM" id="MobiDB-lite"/>
    </source>
</evidence>
<dbReference type="SUPFAM" id="SSF53254">
    <property type="entry name" value="Phosphoglycerate mutase-like"/>
    <property type="match status" value="1"/>
</dbReference>
<dbReference type="EMBL" id="VBSB01000004">
    <property type="protein sequence ID" value="NTY59117.1"/>
    <property type="molecule type" value="Genomic_DNA"/>
</dbReference>
<keyword evidence="1" id="KW-0378">Hydrolase</keyword>
<dbReference type="InterPro" id="IPR051695">
    <property type="entry name" value="Phosphoglycerate_Mutase"/>
</dbReference>
<evidence type="ECO:0000256" key="1">
    <source>
        <dbReference type="ARBA" id="ARBA00022801"/>
    </source>
</evidence>
<dbReference type="InterPro" id="IPR013078">
    <property type="entry name" value="His_Pase_superF_clade-1"/>
</dbReference>
<keyword evidence="3" id="KW-0732">Signal</keyword>
<gene>
    <name evidence="4" type="ORF">FEG63_06050</name>
</gene>
<sequence length="401" mass="41052">MEFGMRDRALKALATVVSAVALFLMSALPAWAADSITLTWVRHGESYGNIAGAGIDTKVPGPELTELGEQQAEAIAQQLKDGGYDSIYVSDMIRTHQTAAPLEALLPGLPVSEKSGIHEISAGIFEGSPIDSGLGRIGYFLIPVAWTLGLRSLPIPGGENGNGFEARVNSVIADVIDNGYTKPVLFSHGATIMVWTMMNVDNPDIMLMLTHPLGNTAVVVVTGNPDDGWMLQSWDGVAVSQNPSLGGQLFVNLRNLVVAPQAAVYNVVQAVKSGDVTKVVAAIRDGVVTVAKAGVDFVKDSVTDIAQAIAGALPGAAAAKPAATKVKSAAATDEISNGATDLTDRNKAEPGKASAAAGRRATSSQAASDSDGQGATTGKADGGAKKGTGSSGRASAHKVAA</sequence>
<comment type="caution">
    <text evidence="4">The sequence shown here is derived from an EMBL/GenBank/DDBJ whole genome shotgun (WGS) entry which is preliminary data.</text>
</comment>
<organism evidence="4 5">
    <name type="scientific">Mycolicibacterium sphagni</name>
    <dbReference type="NCBI Taxonomy" id="1786"/>
    <lineage>
        <taxon>Bacteria</taxon>
        <taxon>Bacillati</taxon>
        <taxon>Actinomycetota</taxon>
        <taxon>Actinomycetes</taxon>
        <taxon>Mycobacteriales</taxon>
        <taxon>Mycobacteriaceae</taxon>
        <taxon>Mycolicibacterium</taxon>
    </lineage>
</organism>
<dbReference type="Gene3D" id="3.40.50.1240">
    <property type="entry name" value="Phosphoglycerate mutase-like"/>
    <property type="match status" value="1"/>
</dbReference>
<evidence type="ECO:0000313" key="5">
    <source>
        <dbReference type="Proteomes" id="UP000708347"/>
    </source>
</evidence>
<accession>A0ABX2JUG3</accession>
<dbReference type="Proteomes" id="UP000708347">
    <property type="component" value="Unassembled WGS sequence"/>
</dbReference>
<feature type="signal peptide" evidence="3">
    <location>
        <begin position="1"/>
        <end position="32"/>
    </location>
</feature>
<dbReference type="Pfam" id="PF00300">
    <property type="entry name" value="His_Phos_1"/>
    <property type="match status" value="1"/>
</dbReference>
<dbReference type="InterPro" id="IPR029033">
    <property type="entry name" value="His_PPase_superfam"/>
</dbReference>